<dbReference type="OrthoDB" id="3252838at2"/>
<dbReference type="NCBIfam" id="TIGR03815">
    <property type="entry name" value="CpaE_hom_Actino"/>
    <property type="match status" value="1"/>
</dbReference>
<sequence>MTTGRPLLITRDSVLAEEVSRLAAATGVELEHTPDPAAADWRTAPLVLLDPTAIGAADGLPRRRGVAVLCRDLTSDLWRAAFEIGAEHVLQLPADEATLIELLSDAGDVPTQGGRVLAVLGGCGGAGASVVATAVAVVAARGGERSLLVDCDPLGGGVDLAVGAEAADGLRWSGLAVNAGRLAASALHEALPKRRIGAGAITVLSCDRDGPSSGLTPEAVRAVLGAGRRAGDTVVCDLPRTLPAAAVAGLRQADLTVVVVPAEVRACAAAARAVASIREHAAGPVRLVVRGPAPGGLRTADVARAVGAEVLSVMRPQPSLPAALDRGGFGAIRRGPVARAAQAVLAALADAEMSTVAC</sequence>
<dbReference type="EMBL" id="PJNB01000001">
    <property type="protein sequence ID" value="PKW13807.1"/>
    <property type="molecule type" value="Genomic_DNA"/>
</dbReference>
<dbReference type="GO" id="GO:0009898">
    <property type="term" value="C:cytoplasmic side of plasma membrane"/>
    <property type="evidence" value="ECO:0007669"/>
    <property type="project" value="TreeGrafter"/>
</dbReference>
<gene>
    <name evidence="2" type="ORF">A8926_1368</name>
</gene>
<reference evidence="2" key="1">
    <citation type="submission" date="2017-12" db="EMBL/GenBank/DDBJ databases">
        <title>Sequencing the genomes of 1000 Actinobacteria strains.</title>
        <authorList>
            <person name="Klenk H.-P."/>
        </authorList>
    </citation>
    <scope>NUCLEOTIDE SEQUENCE [LARGE SCALE GENOMIC DNA]</scope>
    <source>
        <strain evidence="2">DSM 44228</strain>
    </source>
</reference>
<proteinExistence type="predicted"/>
<dbReference type="InterPro" id="IPR027417">
    <property type="entry name" value="P-loop_NTPase"/>
</dbReference>
<dbReference type="Pfam" id="PF26563">
    <property type="entry name" value="Rv3660c_N"/>
    <property type="match status" value="1"/>
</dbReference>
<dbReference type="GO" id="GO:0051782">
    <property type="term" value="P:negative regulation of cell division"/>
    <property type="evidence" value="ECO:0007669"/>
    <property type="project" value="TreeGrafter"/>
</dbReference>
<dbReference type="GO" id="GO:0005829">
    <property type="term" value="C:cytosol"/>
    <property type="evidence" value="ECO:0007669"/>
    <property type="project" value="TreeGrafter"/>
</dbReference>
<evidence type="ECO:0000313" key="3">
    <source>
        <dbReference type="Proteomes" id="UP000233786"/>
    </source>
</evidence>
<accession>A0A2N3XSZ0</accession>
<keyword evidence="3" id="KW-1185">Reference proteome</keyword>
<dbReference type="GO" id="GO:0005524">
    <property type="term" value="F:ATP binding"/>
    <property type="evidence" value="ECO:0007669"/>
    <property type="project" value="TreeGrafter"/>
</dbReference>
<dbReference type="InterPro" id="IPR059050">
    <property type="entry name" value="Rv3660c_N"/>
</dbReference>
<organism evidence="2 3">
    <name type="scientific">Saccharopolyspora spinosa</name>
    <dbReference type="NCBI Taxonomy" id="60894"/>
    <lineage>
        <taxon>Bacteria</taxon>
        <taxon>Bacillati</taxon>
        <taxon>Actinomycetota</taxon>
        <taxon>Actinomycetes</taxon>
        <taxon>Pseudonocardiales</taxon>
        <taxon>Pseudonocardiaceae</taxon>
        <taxon>Saccharopolyspora</taxon>
    </lineage>
</organism>
<dbReference type="AlphaFoldDB" id="A0A2N3XSZ0"/>
<protein>
    <submittedName>
        <fullName evidence="2">Secretion/DNA translocation related CpaE-like protein</fullName>
    </submittedName>
</protein>
<dbReference type="RefSeq" id="WP_010307940.1">
    <property type="nucleotide sequence ID" value="NZ_CP061007.1"/>
</dbReference>
<feature type="domain" description="Rv3660c-like CheY-like N-terminal" evidence="1">
    <location>
        <begin position="9"/>
        <end position="110"/>
    </location>
</feature>
<dbReference type="PANTHER" id="PTHR43384">
    <property type="entry name" value="SEPTUM SITE-DETERMINING PROTEIN MIND HOMOLOG, CHLOROPLASTIC-RELATED"/>
    <property type="match status" value="1"/>
</dbReference>
<name>A0A2N3XSZ0_SACSN</name>
<dbReference type="PANTHER" id="PTHR43384:SF11">
    <property type="entry name" value="SEPTUM SITE DETERMINING PROTEIN"/>
    <property type="match status" value="1"/>
</dbReference>
<evidence type="ECO:0000259" key="1">
    <source>
        <dbReference type="Pfam" id="PF26563"/>
    </source>
</evidence>
<dbReference type="Gene3D" id="3.40.50.300">
    <property type="entry name" value="P-loop containing nucleotide triphosphate hydrolases"/>
    <property type="match status" value="1"/>
</dbReference>
<evidence type="ECO:0000313" key="2">
    <source>
        <dbReference type="EMBL" id="PKW13807.1"/>
    </source>
</evidence>
<dbReference type="InterPro" id="IPR050625">
    <property type="entry name" value="ParA/MinD_ATPase"/>
</dbReference>
<dbReference type="Proteomes" id="UP000233786">
    <property type="component" value="Unassembled WGS sequence"/>
</dbReference>
<comment type="caution">
    <text evidence="2">The sequence shown here is derived from an EMBL/GenBank/DDBJ whole genome shotgun (WGS) entry which is preliminary data.</text>
</comment>
<dbReference type="STRING" id="994479.GCA_000194155_04084"/>
<dbReference type="GO" id="GO:0016887">
    <property type="term" value="F:ATP hydrolysis activity"/>
    <property type="evidence" value="ECO:0007669"/>
    <property type="project" value="TreeGrafter"/>
</dbReference>
<dbReference type="SUPFAM" id="SSF52540">
    <property type="entry name" value="P-loop containing nucleoside triphosphate hydrolases"/>
    <property type="match status" value="1"/>
</dbReference>
<dbReference type="InterPro" id="IPR022521">
    <property type="entry name" value="Rv3660c"/>
</dbReference>